<feature type="region of interest" description="Disordered" evidence="1">
    <location>
        <begin position="82"/>
        <end position="104"/>
    </location>
</feature>
<gene>
    <name evidence="3" type="ORF">ACG5V6_11105</name>
</gene>
<reference evidence="3 4" key="1">
    <citation type="submission" date="2024-10" db="EMBL/GenBank/DDBJ databases">
        <authorList>
            <person name="Cho J.-C."/>
        </authorList>
    </citation>
    <scope>NUCLEOTIDE SEQUENCE [LARGE SCALE GENOMIC DNA]</scope>
    <source>
        <strain evidence="3 4">KCTC29696</strain>
    </source>
</reference>
<accession>A0ABW7HSL0</accession>
<dbReference type="EMBL" id="JBIHMK010000032">
    <property type="protein sequence ID" value="MFH0248760.1"/>
    <property type="molecule type" value="Genomic_DNA"/>
</dbReference>
<organism evidence="3 4">
    <name type="scientific">Streptomyces chitinivorans</name>
    <dbReference type="NCBI Taxonomy" id="1257027"/>
    <lineage>
        <taxon>Bacteria</taxon>
        <taxon>Bacillati</taxon>
        <taxon>Actinomycetota</taxon>
        <taxon>Actinomycetes</taxon>
        <taxon>Kitasatosporales</taxon>
        <taxon>Streptomycetaceae</taxon>
        <taxon>Streptomyces</taxon>
    </lineage>
</organism>
<proteinExistence type="predicted"/>
<sequence>MTHVTRGPSTRAPRLRSLAASGALPPGTLVDRTVLGRLPEPLLWRADEPAGPDGWERMLPVRDATGLWPVLLGTHVRGTAVEDDLLPPPQDADGSGGTGAGAGTGTAAAGVLAAWWRRHAAWEPDGRGAGWTPALRPYGRRPPELARPSRAGGDPDAAAAGAARALVTRGTLRRPRMALVPAARSADIPAVIGWSGTLASGEDFEGYGTVLRSWEERFGTRVVALEPDVLHLSVPDPPRTTAQALPVAAEHYAFCPSVVRQGAGSISRYADRWLTGRNLWSFWWD</sequence>
<evidence type="ECO:0000256" key="1">
    <source>
        <dbReference type="SAM" id="MobiDB-lite"/>
    </source>
</evidence>
<dbReference type="Pfam" id="PF14062">
    <property type="entry name" value="DUF4253"/>
    <property type="match status" value="1"/>
</dbReference>
<feature type="domain" description="DUF4253" evidence="2">
    <location>
        <begin position="176"/>
        <end position="285"/>
    </location>
</feature>
<evidence type="ECO:0000313" key="3">
    <source>
        <dbReference type="EMBL" id="MFH0248760.1"/>
    </source>
</evidence>
<feature type="region of interest" description="Disordered" evidence="1">
    <location>
        <begin position="133"/>
        <end position="157"/>
    </location>
</feature>
<protein>
    <submittedName>
        <fullName evidence="3">DUF4253 domain-containing protein</fullName>
    </submittedName>
</protein>
<comment type="caution">
    <text evidence="3">The sequence shown here is derived from an EMBL/GenBank/DDBJ whole genome shotgun (WGS) entry which is preliminary data.</text>
</comment>
<keyword evidence="4" id="KW-1185">Reference proteome</keyword>
<dbReference type="RefSeq" id="WP_394631125.1">
    <property type="nucleotide sequence ID" value="NZ_JBIHMK010000032.1"/>
</dbReference>
<dbReference type="Proteomes" id="UP001607069">
    <property type="component" value="Unassembled WGS sequence"/>
</dbReference>
<feature type="region of interest" description="Disordered" evidence="1">
    <location>
        <begin position="1"/>
        <end position="23"/>
    </location>
</feature>
<evidence type="ECO:0000259" key="2">
    <source>
        <dbReference type="Pfam" id="PF14062"/>
    </source>
</evidence>
<feature type="compositionally biased region" description="Gly residues" evidence="1">
    <location>
        <begin position="94"/>
        <end position="104"/>
    </location>
</feature>
<name>A0ABW7HSL0_9ACTN</name>
<dbReference type="InterPro" id="IPR025349">
    <property type="entry name" value="DUF4253"/>
</dbReference>
<evidence type="ECO:0000313" key="4">
    <source>
        <dbReference type="Proteomes" id="UP001607069"/>
    </source>
</evidence>